<accession>A0A067CNE8</accession>
<reference evidence="1 2" key="1">
    <citation type="journal article" date="2013" name="PLoS Genet.">
        <title>Distinctive expansion of potential virulence genes in the genome of the oomycete fish pathogen Saprolegnia parasitica.</title>
        <authorList>
            <person name="Jiang R.H."/>
            <person name="de Bruijn I."/>
            <person name="Haas B.J."/>
            <person name="Belmonte R."/>
            <person name="Lobach L."/>
            <person name="Christie J."/>
            <person name="van den Ackerveken G."/>
            <person name="Bottin A."/>
            <person name="Bulone V."/>
            <person name="Diaz-Moreno S.M."/>
            <person name="Dumas B."/>
            <person name="Fan L."/>
            <person name="Gaulin E."/>
            <person name="Govers F."/>
            <person name="Grenville-Briggs L.J."/>
            <person name="Horner N.R."/>
            <person name="Levin J.Z."/>
            <person name="Mammella M."/>
            <person name="Meijer H.J."/>
            <person name="Morris P."/>
            <person name="Nusbaum C."/>
            <person name="Oome S."/>
            <person name="Phillips A.J."/>
            <person name="van Rooyen D."/>
            <person name="Rzeszutek E."/>
            <person name="Saraiva M."/>
            <person name="Secombes C.J."/>
            <person name="Seidl M.F."/>
            <person name="Snel B."/>
            <person name="Stassen J.H."/>
            <person name="Sykes S."/>
            <person name="Tripathy S."/>
            <person name="van den Berg H."/>
            <person name="Vega-Arreguin J.C."/>
            <person name="Wawra S."/>
            <person name="Young S.K."/>
            <person name="Zeng Q."/>
            <person name="Dieguez-Uribeondo J."/>
            <person name="Russ C."/>
            <person name="Tyler B.M."/>
            <person name="van West P."/>
        </authorList>
    </citation>
    <scope>NUCLEOTIDE SEQUENCE [LARGE SCALE GENOMIC DNA]</scope>
    <source>
        <strain evidence="1 2">CBS 223.65</strain>
    </source>
</reference>
<dbReference type="AlphaFoldDB" id="A0A067CNE8"/>
<dbReference type="OrthoDB" id="74503at2759"/>
<evidence type="ECO:0000313" key="1">
    <source>
        <dbReference type="EMBL" id="KDO28342.1"/>
    </source>
</evidence>
<dbReference type="GeneID" id="24128921"/>
<name>A0A067CNE8_SAPPC</name>
<gene>
    <name evidence="1" type="ORF">SPRG_06581</name>
</gene>
<dbReference type="EMBL" id="KK583211">
    <property type="protein sequence ID" value="KDO28342.1"/>
    <property type="molecule type" value="Genomic_DNA"/>
</dbReference>
<proteinExistence type="predicted"/>
<evidence type="ECO:0000313" key="2">
    <source>
        <dbReference type="Proteomes" id="UP000030745"/>
    </source>
</evidence>
<dbReference type="RefSeq" id="XP_012200790.1">
    <property type="nucleotide sequence ID" value="XM_012345400.1"/>
</dbReference>
<dbReference type="Proteomes" id="UP000030745">
    <property type="component" value="Unassembled WGS sequence"/>
</dbReference>
<organism evidence="1 2">
    <name type="scientific">Saprolegnia parasitica (strain CBS 223.65)</name>
    <dbReference type="NCBI Taxonomy" id="695850"/>
    <lineage>
        <taxon>Eukaryota</taxon>
        <taxon>Sar</taxon>
        <taxon>Stramenopiles</taxon>
        <taxon>Oomycota</taxon>
        <taxon>Saprolegniomycetes</taxon>
        <taxon>Saprolegniales</taxon>
        <taxon>Saprolegniaceae</taxon>
        <taxon>Saprolegnia</taxon>
    </lineage>
</organism>
<sequence>MESAAEDVGRGLVATLSAVALLGFGEACVLCKKPVPLRYALRFATHNVLHSFVWRTIESPLLCHAARLPSVALNDASLLSEGLRAARYLIASYGLVHQLLRLHTPVTPQQDAIRTPLDRVVRLSPGTSRLSGVSAQQESSSSATRVLPIAWNSMSREDVQIRMHEWCLQHEAPLRDDLFLLEVDLSAPFPSRAEADIAVHAMRGLVRPFRGPDALARHLDAIVVVLASPWAMPSVLDHPSCDVVVNTAAVVAHTVAGFVQRAQAAPTTSVCIYADSAALTQGLLQEDIVACAADISRASVATTEAFIVALEHGGAACVESLLAQGVPPTQIIWVQQQPQSVDSAAWVVHIPTLLNEELAVIRAQLRCGMSAALVQDNVRDKYGPLNALQGDAPFRRDRHSVVRVV</sequence>
<protein>
    <submittedName>
        <fullName evidence="1">Uncharacterized protein</fullName>
    </submittedName>
</protein>
<dbReference type="KEGG" id="spar:SPRG_06581"/>
<dbReference type="OMA" id="LRFATHN"/>
<keyword evidence="2" id="KW-1185">Reference proteome</keyword>
<dbReference type="VEuPathDB" id="FungiDB:SPRG_06581"/>